<comment type="similarity">
    <text evidence="1">Belongs to the ABC transporter superfamily.</text>
</comment>
<dbReference type="AlphaFoldDB" id="A0A1N7Q2C9"/>
<dbReference type="SMART" id="SM00382">
    <property type="entry name" value="AAA"/>
    <property type="match status" value="1"/>
</dbReference>
<keyword evidence="2" id="KW-0813">Transport</keyword>
<dbReference type="InterPro" id="IPR003439">
    <property type="entry name" value="ABC_transporter-like_ATP-bd"/>
</dbReference>
<evidence type="ECO:0000313" key="6">
    <source>
        <dbReference type="EMBL" id="SIT16971.1"/>
    </source>
</evidence>
<evidence type="ECO:0000256" key="3">
    <source>
        <dbReference type="ARBA" id="ARBA00022741"/>
    </source>
</evidence>
<dbReference type="Gene3D" id="3.40.50.300">
    <property type="entry name" value="P-loop containing nucleotide triphosphate hydrolases"/>
    <property type="match status" value="1"/>
</dbReference>
<dbReference type="GO" id="GO:0016887">
    <property type="term" value="F:ATP hydrolysis activity"/>
    <property type="evidence" value="ECO:0007669"/>
    <property type="project" value="InterPro"/>
</dbReference>
<keyword evidence="3" id="KW-0547">Nucleotide-binding</keyword>
<gene>
    <name evidence="6" type="ORF">SAMN05421790_11715</name>
</gene>
<dbReference type="SUPFAM" id="SSF52540">
    <property type="entry name" value="P-loop containing nucleoside triphosphate hydrolases"/>
    <property type="match status" value="1"/>
</dbReference>
<name>A0A1N7Q2C9_9BACL</name>
<dbReference type="Proteomes" id="UP000186795">
    <property type="component" value="Unassembled WGS sequence"/>
</dbReference>
<feature type="domain" description="ABC transporter" evidence="5">
    <location>
        <begin position="2"/>
        <end position="231"/>
    </location>
</feature>
<dbReference type="InterPro" id="IPR027417">
    <property type="entry name" value="P-loop_NTPase"/>
</dbReference>
<organism evidence="6 7">
    <name type="scientific">Kroppenstedtia eburnea</name>
    <dbReference type="NCBI Taxonomy" id="714067"/>
    <lineage>
        <taxon>Bacteria</taxon>
        <taxon>Bacillati</taxon>
        <taxon>Bacillota</taxon>
        <taxon>Bacilli</taxon>
        <taxon>Bacillales</taxon>
        <taxon>Thermoactinomycetaceae</taxon>
        <taxon>Kroppenstedtia</taxon>
    </lineage>
</organism>
<evidence type="ECO:0000259" key="5">
    <source>
        <dbReference type="PROSITE" id="PS50893"/>
    </source>
</evidence>
<dbReference type="InterPro" id="IPR003593">
    <property type="entry name" value="AAA+_ATPase"/>
</dbReference>
<sequence length="302" mass="33921">MIQIKDLQKSFGSQVVINSISFEIQKGEIVGLLGPNGSGKTTLIRLMNGIIRPDGGTIVVNGLTPGEEGDRIRAMSGVLTEEAGLYEDMTGLENLQFFSSLHGLDPQDASIEDLLESFGLTPHRDKKVRGYSTGMKKRLSLARALLHRPSLLYLDEPTNGLDPEGIRFVLDSIVKLNRREGTTILISSHILYQLESVCDRYLFIENGVLIEQGRKAELEERHLGEVRLRVETPLSPRESSFAGYPFQRTGDRELLFTLPDKSRIPELLKSILKEADLYTAHIENRNLESLYFTIRRDSHEGE</sequence>
<dbReference type="PROSITE" id="PS50893">
    <property type="entry name" value="ABC_TRANSPORTER_2"/>
    <property type="match status" value="1"/>
</dbReference>
<dbReference type="PANTHER" id="PTHR42711:SF5">
    <property type="entry name" value="ABC TRANSPORTER ATP-BINDING PROTEIN NATA"/>
    <property type="match status" value="1"/>
</dbReference>
<dbReference type="PANTHER" id="PTHR42711">
    <property type="entry name" value="ABC TRANSPORTER ATP-BINDING PROTEIN"/>
    <property type="match status" value="1"/>
</dbReference>
<accession>A0A1N7Q2C9</accession>
<proteinExistence type="inferred from homology"/>
<evidence type="ECO:0000256" key="2">
    <source>
        <dbReference type="ARBA" id="ARBA00022448"/>
    </source>
</evidence>
<keyword evidence="7" id="KW-1185">Reference proteome</keyword>
<dbReference type="GO" id="GO:0005524">
    <property type="term" value="F:ATP binding"/>
    <property type="evidence" value="ECO:0007669"/>
    <property type="project" value="UniProtKB-KW"/>
</dbReference>
<evidence type="ECO:0000313" key="7">
    <source>
        <dbReference type="Proteomes" id="UP000186795"/>
    </source>
</evidence>
<dbReference type="Pfam" id="PF00005">
    <property type="entry name" value="ABC_tran"/>
    <property type="match status" value="1"/>
</dbReference>
<dbReference type="CDD" id="cd03230">
    <property type="entry name" value="ABC_DR_subfamily_A"/>
    <property type="match status" value="1"/>
</dbReference>
<evidence type="ECO:0000256" key="1">
    <source>
        <dbReference type="ARBA" id="ARBA00005417"/>
    </source>
</evidence>
<keyword evidence="4 6" id="KW-0067">ATP-binding</keyword>
<dbReference type="InterPro" id="IPR050763">
    <property type="entry name" value="ABC_transporter_ATP-binding"/>
</dbReference>
<protein>
    <submittedName>
        <fullName evidence="6">ABC-2 type transport system ATP-binding protein</fullName>
    </submittedName>
</protein>
<dbReference type="RefSeq" id="WP_234992654.1">
    <property type="nucleotide sequence ID" value="NZ_CP048103.1"/>
</dbReference>
<dbReference type="EMBL" id="FTOD01000017">
    <property type="protein sequence ID" value="SIT16971.1"/>
    <property type="molecule type" value="Genomic_DNA"/>
</dbReference>
<evidence type="ECO:0000256" key="4">
    <source>
        <dbReference type="ARBA" id="ARBA00022840"/>
    </source>
</evidence>
<reference evidence="7" key="1">
    <citation type="submission" date="2017-01" db="EMBL/GenBank/DDBJ databases">
        <authorList>
            <person name="Varghese N."/>
            <person name="Submissions S."/>
        </authorList>
    </citation>
    <scope>NUCLEOTIDE SEQUENCE [LARGE SCALE GENOMIC DNA]</scope>
    <source>
        <strain evidence="7">DSM 45196</strain>
    </source>
</reference>